<accession>A0A9D2J1A3</accession>
<protein>
    <submittedName>
        <fullName evidence="1">DUF3575 domain-containing protein</fullName>
    </submittedName>
</protein>
<sequence>MAQTFRIYSIALLVCLFQISHISAVPVFPTPEEAGQDTAILFRFVPGKRMFFSPYGGNDVSIRRAAALIAQHREAIEAGHAYVSVRGFCGSFGTRAANLAAAKNRTNQVKSWFITHHGMKEEYYRTRNSTYSYNGIKDVVALVGIEYVEGYEPPRPPVQLPVEADTVAIAPKDTLSALAGADTLAPVETAEVLEPAPVLESAETVENMPVEREYVFTPWYLKSNLVYDAVLMPSLEVAYRFNDRWSAGVEGNMAWWHNNGKHKYYQLATIIPEARYWFKPQGNRRGHYVGLFFGGGWYDLENGDRGYKGEGILAGVSYGYMFPVGKYFAFEAGIGVGVMHTWYEEYLPIDGHYVYQQSSRLNYFGPLKLKFALVWNIGRWAEKGGKR</sequence>
<organism evidence="1 2">
    <name type="scientific">Candidatus Bacteroides merdigallinarum</name>
    <dbReference type="NCBI Taxonomy" id="2838473"/>
    <lineage>
        <taxon>Bacteria</taxon>
        <taxon>Pseudomonadati</taxon>
        <taxon>Bacteroidota</taxon>
        <taxon>Bacteroidia</taxon>
        <taxon>Bacteroidales</taxon>
        <taxon>Bacteroidaceae</taxon>
        <taxon>Bacteroides</taxon>
    </lineage>
</organism>
<dbReference type="InterPro" id="IPR021958">
    <property type="entry name" value="DUF3575"/>
</dbReference>
<name>A0A9D2J1A3_9BACE</name>
<proteinExistence type="predicted"/>
<reference evidence="1" key="1">
    <citation type="journal article" date="2021" name="PeerJ">
        <title>Extensive microbial diversity within the chicken gut microbiome revealed by metagenomics and culture.</title>
        <authorList>
            <person name="Gilroy R."/>
            <person name="Ravi A."/>
            <person name="Getino M."/>
            <person name="Pursley I."/>
            <person name="Horton D.L."/>
            <person name="Alikhan N.F."/>
            <person name="Baker D."/>
            <person name="Gharbi K."/>
            <person name="Hall N."/>
            <person name="Watson M."/>
            <person name="Adriaenssens E.M."/>
            <person name="Foster-Nyarko E."/>
            <person name="Jarju S."/>
            <person name="Secka A."/>
            <person name="Antonio M."/>
            <person name="Oren A."/>
            <person name="Chaudhuri R.R."/>
            <person name="La Ragione R."/>
            <person name="Hildebrand F."/>
            <person name="Pallen M.J."/>
        </authorList>
    </citation>
    <scope>NUCLEOTIDE SEQUENCE</scope>
    <source>
        <strain evidence="1">ChiHjej9B8-1298</strain>
    </source>
</reference>
<gene>
    <name evidence="1" type="ORF">H9814_03275</name>
</gene>
<reference evidence="1" key="2">
    <citation type="submission" date="2021-04" db="EMBL/GenBank/DDBJ databases">
        <authorList>
            <person name="Gilroy R."/>
        </authorList>
    </citation>
    <scope>NUCLEOTIDE SEQUENCE</scope>
    <source>
        <strain evidence="1">ChiHjej9B8-1298</strain>
    </source>
</reference>
<dbReference type="EMBL" id="DXBX01000026">
    <property type="protein sequence ID" value="HIZ32557.1"/>
    <property type="molecule type" value="Genomic_DNA"/>
</dbReference>
<comment type="caution">
    <text evidence="1">The sequence shown here is derived from an EMBL/GenBank/DDBJ whole genome shotgun (WGS) entry which is preliminary data.</text>
</comment>
<dbReference type="AlphaFoldDB" id="A0A9D2J1A3"/>
<evidence type="ECO:0000313" key="2">
    <source>
        <dbReference type="Proteomes" id="UP000824028"/>
    </source>
</evidence>
<dbReference type="Pfam" id="PF12099">
    <property type="entry name" value="DUF3575"/>
    <property type="match status" value="1"/>
</dbReference>
<evidence type="ECO:0000313" key="1">
    <source>
        <dbReference type="EMBL" id="HIZ32557.1"/>
    </source>
</evidence>
<dbReference type="Proteomes" id="UP000824028">
    <property type="component" value="Unassembled WGS sequence"/>
</dbReference>